<evidence type="ECO:0000313" key="12">
    <source>
        <dbReference type="EMBL" id="GGB17784.1"/>
    </source>
</evidence>
<dbReference type="PANTHER" id="PTHR11067:SF9">
    <property type="entry name" value="INOSINE TRIPHOSPHATE PYROPHOSPHATASE"/>
    <property type="match status" value="1"/>
</dbReference>
<dbReference type="InterPro" id="IPR002637">
    <property type="entry name" value="RdgB/HAM1"/>
</dbReference>
<comment type="subunit">
    <text evidence="2 10">Homodimer.</text>
</comment>
<dbReference type="Pfam" id="PF01725">
    <property type="entry name" value="Ham1p_like"/>
    <property type="match status" value="1"/>
</dbReference>
<dbReference type="GO" id="GO:0035870">
    <property type="term" value="F:dITP diphosphatase activity"/>
    <property type="evidence" value="ECO:0007669"/>
    <property type="project" value="UniProtKB-UniRule"/>
</dbReference>
<dbReference type="InterPro" id="IPR020922">
    <property type="entry name" value="dITP/XTP_pyrophosphatase"/>
</dbReference>
<dbReference type="InterPro" id="IPR029001">
    <property type="entry name" value="ITPase-like_fam"/>
</dbReference>
<comment type="catalytic activity">
    <reaction evidence="9 10">
        <text>XTP + H2O = XMP + diphosphate + H(+)</text>
        <dbReference type="Rhea" id="RHEA:28610"/>
        <dbReference type="ChEBI" id="CHEBI:15377"/>
        <dbReference type="ChEBI" id="CHEBI:15378"/>
        <dbReference type="ChEBI" id="CHEBI:33019"/>
        <dbReference type="ChEBI" id="CHEBI:57464"/>
        <dbReference type="ChEBI" id="CHEBI:61314"/>
        <dbReference type="EC" id="3.6.1.66"/>
    </reaction>
</comment>
<dbReference type="GO" id="GO:0009146">
    <property type="term" value="P:purine nucleoside triphosphate catabolic process"/>
    <property type="evidence" value="ECO:0007669"/>
    <property type="project" value="UniProtKB-UniRule"/>
</dbReference>
<dbReference type="GO" id="GO:0036222">
    <property type="term" value="F:XTP diphosphatase activity"/>
    <property type="evidence" value="ECO:0007669"/>
    <property type="project" value="UniProtKB-UniRule"/>
</dbReference>
<keyword evidence="5 10" id="KW-0378">Hydrolase</keyword>
<accession>A0A916SUU8</accession>
<dbReference type="EC" id="3.6.1.66" evidence="10"/>
<evidence type="ECO:0000256" key="9">
    <source>
        <dbReference type="ARBA" id="ARBA00052017"/>
    </source>
</evidence>
<comment type="similarity">
    <text evidence="1 10 11">Belongs to the HAM1 NTPase family.</text>
</comment>
<feature type="binding site" evidence="10">
    <location>
        <position position="84"/>
    </location>
    <ligand>
        <name>Mg(2+)</name>
        <dbReference type="ChEBI" id="CHEBI:18420"/>
    </ligand>
</feature>
<feature type="binding site" evidence="10">
    <location>
        <position position="55"/>
    </location>
    <ligand>
        <name>Mg(2+)</name>
        <dbReference type="ChEBI" id="CHEBI:18420"/>
    </ligand>
</feature>
<keyword evidence="6 10" id="KW-0460">Magnesium</keyword>
<dbReference type="GO" id="GO:0036220">
    <property type="term" value="F:ITP diphosphatase activity"/>
    <property type="evidence" value="ECO:0007669"/>
    <property type="project" value="UniProtKB-UniRule"/>
</dbReference>
<feature type="active site" description="Proton acceptor" evidence="10">
    <location>
        <position position="84"/>
    </location>
</feature>
<feature type="binding site" evidence="10">
    <location>
        <begin position="196"/>
        <end position="197"/>
    </location>
    <ligand>
        <name>substrate</name>
    </ligand>
</feature>
<protein>
    <recommendedName>
        <fullName evidence="10">dITP/XTP pyrophosphatase</fullName>
        <ecNumber evidence="10">3.6.1.66</ecNumber>
    </recommendedName>
    <alternativeName>
        <fullName evidence="10">Non-canonical purine NTP pyrophosphatase</fullName>
    </alternativeName>
    <alternativeName>
        <fullName evidence="10">Non-standard purine NTP pyrophosphatase</fullName>
    </alternativeName>
    <alternativeName>
        <fullName evidence="10">Nucleoside-triphosphate diphosphatase</fullName>
    </alternativeName>
    <alternativeName>
        <fullName evidence="10">Nucleoside-triphosphate pyrophosphatase</fullName>
        <shortName evidence="10">NTPase</shortName>
    </alternativeName>
</protein>
<name>A0A916SUU8_9SPHN</name>
<evidence type="ECO:0000256" key="2">
    <source>
        <dbReference type="ARBA" id="ARBA00011738"/>
    </source>
</evidence>
<keyword evidence="13" id="KW-1185">Reference proteome</keyword>
<evidence type="ECO:0000256" key="5">
    <source>
        <dbReference type="ARBA" id="ARBA00022801"/>
    </source>
</evidence>
<evidence type="ECO:0000256" key="7">
    <source>
        <dbReference type="ARBA" id="ARBA00023080"/>
    </source>
</evidence>
<dbReference type="GO" id="GO:0046872">
    <property type="term" value="F:metal ion binding"/>
    <property type="evidence" value="ECO:0007669"/>
    <property type="project" value="UniProtKB-KW"/>
</dbReference>
<evidence type="ECO:0000256" key="1">
    <source>
        <dbReference type="ARBA" id="ARBA00008023"/>
    </source>
</evidence>
<gene>
    <name evidence="12" type="ORF">GCM10011380_04150</name>
</gene>
<comment type="catalytic activity">
    <reaction evidence="10">
        <text>ITP + H2O = IMP + diphosphate + H(+)</text>
        <dbReference type="Rhea" id="RHEA:29399"/>
        <dbReference type="ChEBI" id="CHEBI:15377"/>
        <dbReference type="ChEBI" id="CHEBI:15378"/>
        <dbReference type="ChEBI" id="CHEBI:33019"/>
        <dbReference type="ChEBI" id="CHEBI:58053"/>
        <dbReference type="ChEBI" id="CHEBI:61402"/>
        <dbReference type="EC" id="3.6.1.66"/>
    </reaction>
</comment>
<comment type="caution">
    <text evidence="12">The sequence shown here is derived from an EMBL/GenBank/DDBJ whole genome shotgun (WGS) entry which is preliminary data.</text>
</comment>
<proteinExistence type="inferred from homology"/>
<evidence type="ECO:0000256" key="8">
    <source>
        <dbReference type="ARBA" id="ARBA00051875"/>
    </source>
</evidence>
<feature type="binding site" evidence="10">
    <location>
        <position position="191"/>
    </location>
    <ligand>
        <name>substrate</name>
    </ligand>
</feature>
<feature type="binding site" evidence="10">
    <location>
        <begin position="168"/>
        <end position="171"/>
    </location>
    <ligand>
        <name>substrate</name>
    </ligand>
</feature>
<dbReference type="AlphaFoldDB" id="A0A916SUU8"/>
<organism evidence="12 13">
    <name type="scientific">Sphingomonas metalli</name>
    <dbReference type="NCBI Taxonomy" id="1779358"/>
    <lineage>
        <taxon>Bacteria</taxon>
        <taxon>Pseudomonadati</taxon>
        <taxon>Pseudomonadota</taxon>
        <taxon>Alphaproteobacteria</taxon>
        <taxon>Sphingomonadales</taxon>
        <taxon>Sphingomonadaceae</taxon>
        <taxon>Sphingomonas</taxon>
    </lineage>
</organism>
<dbReference type="CDD" id="cd00515">
    <property type="entry name" value="HAM1"/>
    <property type="match status" value="1"/>
</dbReference>
<dbReference type="RefSeq" id="WP_188657003.1">
    <property type="nucleotide sequence ID" value="NZ_BMIH01000001.1"/>
</dbReference>
<comment type="catalytic activity">
    <reaction evidence="8 10">
        <text>dITP + H2O = dIMP + diphosphate + H(+)</text>
        <dbReference type="Rhea" id="RHEA:28342"/>
        <dbReference type="ChEBI" id="CHEBI:15377"/>
        <dbReference type="ChEBI" id="CHEBI:15378"/>
        <dbReference type="ChEBI" id="CHEBI:33019"/>
        <dbReference type="ChEBI" id="CHEBI:61194"/>
        <dbReference type="ChEBI" id="CHEBI:61382"/>
        <dbReference type="EC" id="3.6.1.66"/>
    </reaction>
</comment>
<evidence type="ECO:0000256" key="11">
    <source>
        <dbReference type="RuleBase" id="RU003781"/>
    </source>
</evidence>
<dbReference type="EMBL" id="BMIH01000001">
    <property type="protein sequence ID" value="GGB17784.1"/>
    <property type="molecule type" value="Genomic_DNA"/>
</dbReference>
<dbReference type="NCBIfam" id="TIGR00042">
    <property type="entry name" value="RdgB/HAM1 family non-canonical purine NTP pyrophosphatase"/>
    <property type="match status" value="1"/>
</dbReference>
<dbReference type="FunFam" id="3.90.950.10:FF:000001">
    <property type="entry name" value="dITP/XTP pyrophosphatase"/>
    <property type="match status" value="1"/>
</dbReference>
<dbReference type="Proteomes" id="UP000623067">
    <property type="component" value="Unassembled WGS sequence"/>
</dbReference>
<dbReference type="GO" id="GO:0005829">
    <property type="term" value="C:cytosol"/>
    <property type="evidence" value="ECO:0007669"/>
    <property type="project" value="TreeGrafter"/>
</dbReference>
<feature type="binding site" evidence="10">
    <location>
        <begin position="23"/>
        <end position="28"/>
    </location>
    <ligand>
        <name>substrate</name>
    </ligand>
</feature>
<dbReference type="GO" id="GO:0017111">
    <property type="term" value="F:ribonucleoside triphosphate phosphatase activity"/>
    <property type="evidence" value="ECO:0007669"/>
    <property type="project" value="InterPro"/>
</dbReference>
<evidence type="ECO:0000256" key="4">
    <source>
        <dbReference type="ARBA" id="ARBA00022741"/>
    </source>
</evidence>
<feature type="binding site" evidence="10">
    <location>
        <position position="85"/>
    </location>
    <ligand>
        <name>substrate</name>
    </ligand>
</feature>
<keyword evidence="7 10" id="KW-0546">Nucleotide metabolism</keyword>
<keyword evidence="3 10" id="KW-0479">Metal-binding</keyword>
<evidence type="ECO:0000256" key="6">
    <source>
        <dbReference type="ARBA" id="ARBA00022842"/>
    </source>
</evidence>
<dbReference type="Gene3D" id="3.90.950.10">
    <property type="match status" value="1"/>
</dbReference>
<keyword evidence="4 10" id="KW-0547">Nucleotide-binding</keyword>
<evidence type="ECO:0000256" key="3">
    <source>
        <dbReference type="ARBA" id="ARBA00022723"/>
    </source>
</evidence>
<dbReference type="PANTHER" id="PTHR11067">
    <property type="entry name" value="INOSINE TRIPHOSPHATE PYROPHOSPHATASE/HAM1 PROTEIN"/>
    <property type="match status" value="1"/>
</dbReference>
<comment type="cofactor">
    <cofactor evidence="10">
        <name>Mg(2+)</name>
        <dbReference type="ChEBI" id="CHEBI:18420"/>
    </cofactor>
    <text evidence="10">Binds 1 Mg(2+) ion per subunit.</text>
</comment>
<evidence type="ECO:0000313" key="13">
    <source>
        <dbReference type="Proteomes" id="UP000623067"/>
    </source>
</evidence>
<dbReference type="GO" id="GO:0000166">
    <property type="term" value="F:nucleotide binding"/>
    <property type="evidence" value="ECO:0007669"/>
    <property type="project" value="UniProtKB-KW"/>
</dbReference>
<reference evidence="12" key="1">
    <citation type="journal article" date="2014" name="Int. J. Syst. Evol. Microbiol.">
        <title>Complete genome sequence of Corynebacterium casei LMG S-19264T (=DSM 44701T), isolated from a smear-ripened cheese.</title>
        <authorList>
            <consortium name="US DOE Joint Genome Institute (JGI-PGF)"/>
            <person name="Walter F."/>
            <person name="Albersmeier A."/>
            <person name="Kalinowski J."/>
            <person name="Ruckert C."/>
        </authorList>
    </citation>
    <scope>NUCLEOTIDE SEQUENCE</scope>
    <source>
        <strain evidence="12">CGMCC 1.15330</strain>
    </source>
</reference>
<dbReference type="HAMAP" id="MF_01405">
    <property type="entry name" value="Non_canon_purine_NTPase"/>
    <property type="match status" value="1"/>
</dbReference>
<evidence type="ECO:0000256" key="10">
    <source>
        <dbReference type="HAMAP-Rule" id="MF_01405"/>
    </source>
</evidence>
<comment type="function">
    <text evidence="10">Pyrophosphatase that catalyzes the hydrolysis of nucleoside triphosphates to their monophosphate derivatives, with a high preference for the non-canonical purine nucleotides XTP (xanthosine triphosphate), dITP (deoxyinosine triphosphate) and ITP. Seems to function as a house-cleaning enzyme that removes non-canonical purine nucleotides from the nucleotide pool, thus preventing their incorporation into DNA/RNA and avoiding chromosomal lesions.</text>
</comment>
<sequence>MSGEGEEPQAIRKLAPGKLVIASHNAGKVREIAALLEGRGLDVVSAGALDLPEPEETGTTFVMNAELKARAAADLSGLPALADDSGLCVDALGGDPGIFSARWGGDAKDFGHAMRLVEDKLQQAGPDASRDAHFVCALALAWPDGHVEWFEGRVDGTLVWPPRGDKGHGYDPVFRPNGDDRTFGEIDEAEKNAISHRGDAFRQMVAAVF</sequence>
<dbReference type="SUPFAM" id="SSF52972">
    <property type="entry name" value="ITPase-like"/>
    <property type="match status" value="1"/>
</dbReference>
<dbReference type="GO" id="GO:0009117">
    <property type="term" value="P:nucleotide metabolic process"/>
    <property type="evidence" value="ECO:0007669"/>
    <property type="project" value="UniProtKB-KW"/>
</dbReference>
<reference evidence="12" key="2">
    <citation type="submission" date="2020-09" db="EMBL/GenBank/DDBJ databases">
        <authorList>
            <person name="Sun Q."/>
            <person name="Zhou Y."/>
        </authorList>
    </citation>
    <scope>NUCLEOTIDE SEQUENCE</scope>
    <source>
        <strain evidence="12">CGMCC 1.15330</strain>
    </source>
</reference>